<organism evidence="3">
    <name type="scientific">Dichomitus squalens</name>
    <dbReference type="NCBI Taxonomy" id="114155"/>
    <lineage>
        <taxon>Eukaryota</taxon>
        <taxon>Fungi</taxon>
        <taxon>Dikarya</taxon>
        <taxon>Basidiomycota</taxon>
        <taxon>Agaricomycotina</taxon>
        <taxon>Agaricomycetes</taxon>
        <taxon>Polyporales</taxon>
        <taxon>Polyporaceae</taxon>
        <taxon>Dichomitus</taxon>
    </lineage>
</organism>
<feature type="region of interest" description="Disordered" evidence="1">
    <location>
        <begin position="60"/>
        <end position="93"/>
    </location>
</feature>
<dbReference type="OrthoDB" id="3063716at2759"/>
<name>A0A4Q9MA54_9APHY</name>
<feature type="compositionally biased region" description="Basic and acidic residues" evidence="1">
    <location>
        <begin position="215"/>
        <end position="224"/>
    </location>
</feature>
<feature type="signal peptide" evidence="2">
    <location>
        <begin position="1"/>
        <end position="21"/>
    </location>
</feature>
<dbReference type="AlphaFoldDB" id="A0A4Q9MA54"/>
<dbReference type="EMBL" id="ML143489">
    <property type="protein sequence ID" value="TBU24015.1"/>
    <property type="molecule type" value="Genomic_DNA"/>
</dbReference>
<evidence type="ECO:0000313" key="3">
    <source>
        <dbReference type="EMBL" id="TBU24015.1"/>
    </source>
</evidence>
<feature type="compositionally biased region" description="Basic and acidic residues" evidence="1">
    <location>
        <begin position="81"/>
        <end position="91"/>
    </location>
</feature>
<gene>
    <name evidence="3" type="ORF">BD311DRAFT_767296</name>
</gene>
<reference evidence="3" key="1">
    <citation type="submission" date="2019-01" db="EMBL/GenBank/DDBJ databases">
        <title>Draft genome sequences of three monokaryotic isolates of the white-rot basidiomycete fungus Dichomitus squalens.</title>
        <authorList>
            <consortium name="DOE Joint Genome Institute"/>
            <person name="Lopez S.C."/>
            <person name="Andreopoulos B."/>
            <person name="Pangilinan J."/>
            <person name="Lipzen A."/>
            <person name="Riley R."/>
            <person name="Ahrendt S."/>
            <person name="Ng V."/>
            <person name="Barry K."/>
            <person name="Daum C."/>
            <person name="Grigoriev I.V."/>
            <person name="Hilden K.S."/>
            <person name="Makela M.R."/>
            <person name="de Vries R.P."/>
        </authorList>
    </citation>
    <scope>NUCLEOTIDE SEQUENCE [LARGE SCALE GENOMIC DNA]</scope>
    <source>
        <strain evidence="3">OM18370.1</strain>
    </source>
</reference>
<evidence type="ECO:0000256" key="2">
    <source>
        <dbReference type="SAM" id="SignalP"/>
    </source>
</evidence>
<protein>
    <submittedName>
        <fullName evidence="3">Uncharacterized protein</fullName>
    </submittedName>
</protein>
<feature type="region of interest" description="Disordered" evidence="1">
    <location>
        <begin position="199"/>
        <end position="224"/>
    </location>
</feature>
<accession>A0A4Q9MA54</accession>
<proteinExistence type="predicted"/>
<dbReference type="Proteomes" id="UP000292957">
    <property type="component" value="Unassembled WGS sequence"/>
</dbReference>
<feature type="chain" id="PRO_5020987346" evidence="2">
    <location>
        <begin position="22"/>
        <end position="307"/>
    </location>
</feature>
<sequence length="307" mass="34268">MIPKHTNPSVLLSSLTIVSRAALHDSDDDGEPTQADPQHAHMLARLESILKRTIEDTLPLTSQLDGSPDIDSPRKKKKRKVEKDHVDTEEKKDEEEVVIAVPFRLLSRTVQPKAIVLTPKAKPKIVSEGPAPEDTQEEAERRASRARAVAVDFAWVMNESTKPELLPPGRAKEMLHFQADVVDLKAPLLLLEKTKLTPPKPPRIVQSNPDAEVEPSPHAHDISESRCPVVQVRSYTADTGLVDKVKRRRRKPRQKPMIHARFWRPPPGLGGKALGYAWGYAGSHPLQPGESPHYTRDCMKKAEYEGA</sequence>
<keyword evidence="2" id="KW-0732">Signal</keyword>
<evidence type="ECO:0000256" key="1">
    <source>
        <dbReference type="SAM" id="MobiDB-lite"/>
    </source>
</evidence>